<dbReference type="Pfam" id="PF01135">
    <property type="entry name" value="PCMT"/>
    <property type="match status" value="1"/>
</dbReference>
<dbReference type="OrthoDB" id="4333950at2"/>
<comment type="similarity">
    <text evidence="2">Belongs to the methyltransferase superfamily. L-isoaspartyl/D-aspartyl protein methyltransferase family.</text>
</comment>
<organism evidence="13 14">
    <name type="scientific">Wenjunlia vitaminophila</name>
    <name type="common">Streptomyces vitaminophilus</name>
    <dbReference type="NCBI Taxonomy" id="76728"/>
    <lineage>
        <taxon>Bacteria</taxon>
        <taxon>Bacillati</taxon>
        <taxon>Actinomycetota</taxon>
        <taxon>Actinomycetes</taxon>
        <taxon>Kitasatosporales</taxon>
        <taxon>Streptomycetaceae</taxon>
        <taxon>Wenjunlia</taxon>
    </lineage>
</organism>
<dbReference type="CDD" id="cd02440">
    <property type="entry name" value="AdoMet_MTases"/>
    <property type="match status" value="1"/>
</dbReference>
<dbReference type="AlphaFoldDB" id="A0A0T6LR06"/>
<keyword evidence="5" id="KW-0963">Cytoplasm</keyword>
<dbReference type="PANTHER" id="PTHR11579:SF0">
    <property type="entry name" value="PROTEIN-L-ISOASPARTATE(D-ASPARTATE) O-METHYLTRANSFERASE"/>
    <property type="match status" value="1"/>
</dbReference>
<evidence type="ECO:0000256" key="5">
    <source>
        <dbReference type="ARBA" id="ARBA00022490"/>
    </source>
</evidence>
<evidence type="ECO:0000256" key="4">
    <source>
        <dbReference type="ARBA" id="ARBA00013346"/>
    </source>
</evidence>
<name>A0A0T6LR06_WENVI</name>
<dbReference type="RefSeq" id="WP_018386252.1">
    <property type="nucleotide sequence ID" value="NZ_LLZU01000024.1"/>
</dbReference>
<evidence type="ECO:0000313" key="14">
    <source>
        <dbReference type="Proteomes" id="UP000050867"/>
    </source>
</evidence>
<comment type="subcellular location">
    <subcellularLocation>
        <location evidence="1">Cytoplasm</location>
    </subcellularLocation>
</comment>
<evidence type="ECO:0000256" key="11">
    <source>
        <dbReference type="ARBA" id="ARBA00031350"/>
    </source>
</evidence>
<dbReference type="InterPro" id="IPR029063">
    <property type="entry name" value="SAM-dependent_MTases_sf"/>
</dbReference>
<dbReference type="GO" id="GO:0004719">
    <property type="term" value="F:protein-L-isoaspartate (D-aspartate) O-methyltransferase activity"/>
    <property type="evidence" value="ECO:0007669"/>
    <property type="project" value="UniProtKB-EC"/>
</dbReference>
<dbReference type="Gene3D" id="3.40.50.150">
    <property type="entry name" value="Vaccinia Virus protein VP39"/>
    <property type="match status" value="1"/>
</dbReference>
<dbReference type="GO" id="GO:0005737">
    <property type="term" value="C:cytoplasm"/>
    <property type="evidence" value="ECO:0007669"/>
    <property type="project" value="UniProtKB-SubCell"/>
</dbReference>
<evidence type="ECO:0000256" key="3">
    <source>
        <dbReference type="ARBA" id="ARBA00011890"/>
    </source>
</evidence>
<feature type="compositionally biased region" description="Pro residues" evidence="12">
    <location>
        <begin position="219"/>
        <end position="228"/>
    </location>
</feature>
<evidence type="ECO:0000256" key="6">
    <source>
        <dbReference type="ARBA" id="ARBA00022603"/>
    </source>
</evidence>
<proteinExistence type="inferred from homology"/>
<evidence type="ECO:0000256" key="7">
    <source>
        <dbReference type="ARBA" id="ARBA00022679"/>
    </source>
</evidence>
<keyword evidence="6" id="KW-0489">Methyltransferase</keyword>
<dbReference type="eggNOG" id="COG2518">
    <property type="taxonomic scope" value="Bacteria"/>
</dbReference>
<accession>A0A0T6LR06</accession>
<dbReference type="PANTHER" id="PTHR11579">
    <property type="entry name" value="PROTEIN-L-ISOASPARTATE O-METHYLTRANSFERASE"/>
    <property type="match status" value="1"/>
</dbReference>
<dbReference type="EMBL" id="LLZU01000024">
    <property type="protein sequence ID" value="KRV48469.1"/>
    <property type="molecule type" value="Genomic_DNA"/>
</dbReference>
<dbReference type="EC" id="2.1.1.77" evidence="3"/>
<protein>
    <recommendedName>
        <fullName evidence="4">Protein-L-isoaspartate O-methyltransferase</fullName>
        <ecNumber evidence="3">2.1.1.77</ecNumber>
    </recommendedName>
    <alternativeName>
        <fullName evidence="11">L-isoaspartyl protein carboxyl methyltransferase</fullName>
    </alternativeName>
    <alternativeName>
        <fullName evidence="9">Protein L-isoaspartyl methyltransferase</fullName>
    </alternativeName>
    <alternativeName>
        <fullName evidence="10">Protein-beta-aspartate methyltransferase</fullName>
    </alternativeName>
</protein>
<evidence type="ECO:0000256" key="2">
    <source>
        <dbReference type="ARBA" id="ARBA00005369"/>
    </source>
</evidence>
<evidence type="ECO:0000256" key="10">
    <source>
        <dbReference type="ARBA" id="ARBA00031323"/>
    </source>
</evidence>
<keyword evidence="8" id="KW-0949">S-adenosyl-L-methionine</keyword>
<dbReference type="InterPro" id="IPR000682">
    <property type="entry name" value="PCMT"/>
</dbReference>
<evidence type="ECO:0000256" key="12">
    <source>
        <dbReference type="SAM" id="MobiDB-lite"/>
    </source>
</evidence>
<dbReference type="STRING" id="76728.AQ490_04260"/>
<evidence type="ECO:0000313" key="13">
    <source>
        <dbReference type="EMBL" id="KRV48469.1"/>
    </source>
</evidence>
<keyword evidence="14" id="KW-1185">Reference proteome</keyword>
<comment type="caution">
    <text evidence="13">The sequence shown here is derived from an EMBL/GenBank/DDBJ whole genome shotgun (WGS) entry which is preliminary data.</text>
</comment>
<keyword evidence="7" id="KW-0808">Transferase</keyword>
<dbReference type="GO" id="GO:0032259">
    <property type="term" value="P:methylation"/>
    <property type="evidence" value="ECO:0007669"/>
    <property type="project" value="UniProtKB-KW"/>
</dbReference>
<feature type="region of interest" description="Disordered" evidence="12">
    <location>
        <begin position="203"/>
        <end position="237"/>
    </location>
</feature>
<evidence type="ECO:0000256" key="9">
    <source>
        <dbReference type="ARBA" id="ARBA00030757"/>
    </source>
</evidence>
<reference evidence="13 14" key="1">
    <citation type="submission" date="2015-10" db="EMBL/GenBank/DDBJ databases">
        <title>Draft genome sequence of pyrrolomycin-producing Streptomyces vitaminophilus.</title>
        <authorList>
            <person name="Graham D.E."/>
            <person name="Mahan K.M."/>
            <person name="Klingeman D.M."/>
            <person name="Hettich R.L."/>
            <person name="Parry R.J."/>
        </authorList>
    </citation>
    <scope>NUCLEOTIDE SEQUENCE [LARGE SCALE GENOMIC DNA]</scope>
    <source>
        <strain evidence="13 14">ATCC 31673</strain>
    </source>
</reference>
<dbReference type="Proteomes" id="UP000050867">
    <property type="component" value="Unassembled WGS sequence"/>
</dbReference>
<evidence type="ECO:0000256" key="1">
    <source>
        <dbReference type="ARBA" id="ARBA00004496"/>
    </source>
</evidence>
<sequence>MHSAIADAARLAEARIATHQRLVSARPLLSPRVAAALLYVPRHPFLPGAGAARSGAGGAAWPEAAARVDPPLAEADLLDALDVRPGHRVLHVGTGSGYTTALLAWLTRPASVTGTDVCAQRLARARERLAGIGYRPLLTRAAPTEGHPERGPYHRVLAHHPVPRLPRAWLTQCLPGALLAAPVAGALAVLQVTADGTAAGRLLPSPAESVGSLSGSPSPQDPPVPTPPAGTGSDGWPAMVRRTEVPGGVLGDPAFAFFAQLHLGGAALTAHPPTVVARDGSRARVTDRTVTVTGQRDLWAVVERAHTRWLALHRPRREWFEIHVTGRRQWIGYRTPDGTEHTWDLPADPRPR</sequence>
<gene>
    <name evidence="13" type="ORF">AQ490_04260</name>
</gene>
<dbReference type="SUPFAM" id="SSF53335">
    <property type="entry name" value="S-adenosyl-L-methionine-dependent methyltransferases"/>
    <property type="match status" value="1"/>
</dbReference>
<evidence type="ECO:0000256" key="8">
    <source>
        <dbReference type="ARBA" id="ARBA00022691"/>
    </source>
</evidence>